<protein>
    <recommendedName>
        <fullName evidence="2">HMG box domain-containing protein</fullName>
    </recommendedName>
</protein>
<evidence type="ECO:0000259" key="2">
    <source>
        <dbReference type="PROSITE" id="PS50118"/>
    </source>
</evidence>
<dbReference type="InterPro" id="IPR009071">
    <property type="entry name" value="HMG_box_dom"/>
</dbReference>
<name>A0A6C0JSG6_9ZZZZ</name>
<feature type="domain" description="HMG box" evidence="2">
    <location>
        <begin position="51"/>
        <end position="123"/>
    </location>
</feature>
<organism evidence="3">
    <name type="scientific">viral metagenome</name>
    <dbReference type="NCBI Taxonomy" id="1070528"/>
    <lineage>
        <taxon>unclassified sequences</taxon>
        <taxon>metagenomes</taxon>
        <taxon>organismal metagenomes</taxon>
    </lineage>
</organism>
<feature type="region of interest" description="Disordered" evidence="1">
    <location>
        <begin position="91"/>
        <end position="149"/>
    </location>
</feature>
<feature type="compositionally biased region" description="Basic and acidic residues" evidence="1">
    <location>
        <begin position="91"/>
        <end position="139"/>
    </location>
</feature>
<evidence type="ECO:0000256" key="1">
    <source>
        <dbReference type="SAM" id="MobiDB-lite"/>
    </source>
</evidence>
<proteinExistence type="predicted"/>
<sequence length="149" mass="17484">MSSTVANNTQQIIDKFVELIDVNKDYTCKELTNILSEAYKLVTKGNKKTKTTKAPTKYNLFVKENISKLKMENPTLSRQELMKKVSELWQEEKNKKNEEETEKEVEKEVESEKEVEKEVESEKEVNNEVESDKEKEEKKPKKKTPPKKK</sequence>
<dbReference type="Pfam" id="PF04690">
    <property type="entry name" value="YABBY"/>
    <property type="match status" value="1"/>
</dbReference>
<dbReference type="InterPro" id="IPR056775">
    <property type="entry name" value="YABBY_C"/>
</dbReference>
<dbReference type="Gene3D" id="1.10.30.10">
    <property type="entry name" value="High mobility group box domain"/>
    <property type="match status" value="1"/>
</dbReference>
<dbReference type="SUPFAM" id="SSF47095">
    <property type="entry name" value="HMG-box"/>
    <property type="match status" value="1"/>
</dbReference>
<feature type="compositionally biased region" description="Basic residues" evidence="1">
    <location>
        <begin position="140"/>
        <end position="149"/>
    </location>
</feature>
<accession>A0A6C0JSG6</accession>
<dbReference type="PROSITE" id="PS50118">
    <property type="entry name" value="HMG_BOX_2"/>
    <property type="match status" value="1"/>
</dbReference>
<dbReference type="CDD" id="cd00084">
    <property type="entry name" value="HMG-box_SF"/>
    <property type="match status" value="1"/>
</dbReference>
<dbReference type="InterPro" id="IPR036910">
    <property type="entry name" value="HMG_box_dom_sf"/>
</dbReference>
<dbReference type="EMBL" id="MN740684">
    <property type="protein sequence ID" value="QHU07387.1"/>
    <property type="molecule type" value="Genomic_DNA"/>
</dbReference>
<evidence type="ECO:0000313" key="3">
    <source>
        <dbReference type="EMBL" id="QHU07387.1"/>
    </source>
</evidence>
<dbReference type="AlphaFoldDB" id="A0A6C0JSG6"/>
<reference evidence="3" key="1">
    <citation type="journal article" date="2020" name="Nature">
        <title>Giant virus diversity and host interactions through global metagenomics.</title>
        <authorList>
            <person name="Schulz F."/>
            <person name="Roux S."/>
            <person name="Paez-Espino D."/>
            <person name="Jungbluth S."/>
            <person name="Walsh D.A."/>
            <person name="Denef V.J."/>
            <person name="McMahon K.D."/>
            <person name="Konstantinidis K.T."/>
            <person name="Eloe-Fadrosh E.A."/>
            <person name="Kyrpides N.C."/>
            <person name="Woyke T."/>
        </authorList>
    </citation>
    <scope>NUCLEOTIDE SEQUENCE</scope>
    <source>
        <strain evidence="3">GVMAG-S-1040241-154</strain>
    </source>
</reference>